<sequence>MAVVELPPIHCSSTSSSSSQTLTRAVDLEDEINFDVCAANTTPTLHYYLEQNTIIKSLPLLRSLPERPLRVLFTSSLDYDASDLRAQCQSGMLSMLKSGSTLPVEIHVADNGNYFNELWNEQIIGSCQKPSLQQGEFISVDTEKIGEDYDIIIVNVEKFLANDRPERLKKLTKSLRENQIFIAVTTHSTYKYPFVKTLKNLFFHLGGFDFQPLKSLKAKWWLFCKHNGYHFVEIIKWGCLQYLQLNTPDI</sequence>
<protein>
    <submittedName>
        <fullName evidence="3">Methyltranfer_dom domain-containing protein</fullName>
    </submittedName>
</protein>
<dbReference type="WBParaSite" id="HNAJ_0001257401-mRNA-1">
    <property type="protein sequence ID" value="HNAJ_0001257401-mRNA-1"/>
    <property type="gene ID" value="HNAJ_0001257401"/>
</dbReference>
<reference evidence="1 2" key="2">
    <citation type="submission" date="2018-11" db="EMBL/GenBank/DDBJ databases">
        <authorList>
            <consortium name="Pathogen Informatics"/>
        </authorList>
    </citation>
    <scope>NUCLEOTIDE SEQUENCE [LARGE SCALE GENOMIC DNA]</scope>
</reference>
<evidence type="ECO:0000313" key="3">
    <source>
        <dbReference type="WBParaSite" id="HNAJ_0001257401-mRNA-1"/>
    </source>
</evidence>
<proteinExistence type="predicted"/>
<evidence type="ECO:0000313" key="2">
    <source>
        <dbReference type="Proteomes" id="UP000278807"/>
    </source>
</evidence>
<evidence type="ECO:0000313" key="1">
    <source>
        <dbReference type="EMBL" id="VDO13417.1"/>
    </source>
</evidence>
<dbReference type="OrthoDB" id="10364520at2759"/>
<dbReference type="AlphaFoldDB" id="A0A0R3TXH9"/>
<gene>
    <name evidence="1" type="ORF">HNAJ_LOCUS12552</name>
</gene>
<organism evidence="3">
    <name type="scientific">Rodentolepis nana</name>
    <name type="common">Dwarf tapeworm</name>
    <name type="synonym">Hymenolepis nana</name>
    <dbReference type="NCBI Taxonomy" id="102285"/>
    <lineage>
        <taxon>Eukaryota</taxon>
        <taxon>Metazoa</taxon>
        <taxon>Spiralia</taxon>
        <taxon>Lophotrochozoa</taxon>
        <taxon>Platyhelminthes</taxon>
        <taxon>Cestoda</taxon>
        <taxon>Eucestoda</taxon>
        <taxon>Cyclophyllidea</taxon>
        <taxon>Hymenolepididae</taxon>
        <taxon>Rodentolepis</taxon>
    </lineage>
</organism>
<reference evidence="3" key="1">
    <citation type="submission" date="2017-02" db="UniProtKB">
        <authorList>
            <consortium name="WormBaseParasite"/>
        </authorList>
    </citation>
    <scope>IDENTIFICATION</scope>
</reference>
<name>A0A0R3TXH9_RODNA</name>
<dbReference type="EMBL" id="UZAE01014429">
    <property type="protein sequence ID" value="VDO13417.1"/>
    <property type="molecule type" value="Genomic_DNA"/>
</dbReference>
<keyword evidence="2" id="KW-1185">Reference proteome</keyword>
<accession>A0A0R3TXH9</accession>
<dbReference type="Proteomes" id="UP000278807">
    <property type="component" value="Unassembled WGS sequence"/>
</dbReference>